<dbReference type="AlphaFoldDB" id="A0A4Y3KFI4"/>
<evidence type="ECO:0000313" key="13">
    <source>
        <dbReference type="Proteomes" id="UP000320461"/>
    </source>
</evidence>
<keyword evidence="7 10" id="KW-0067">ATP-binding</keyword>
<keyword evidence="3 10" id="KW-0227">DNA damage</keyword>
<dbReference type="GO" id="GO:0009338">
    <property type="term" value="C:exodeoxyribonuclease V complex"/>
    <property type="evidence" value="ECO:0007669"/>
    <property type="project" value="InterPro"/>
</dbReference>
<proteinExistence type="inferred from homology"/>
<dbReference type="PIRSF" id="PIRSF000980">
    <property type="entry name" value="RecC"/>
    <property type="match status" value="1"/>
</dbReference>
<comment type="function">
    <text evidence="10">A helicase/nuclease that prepares dsDNA breaks (DSB) for recombinational DNA repair. Binds to DSBs and unwinds DNA via a highly rapid and processive ATP-dependent bidirectional helicase activity. Unwinds dsDNA until it encounters a Chi (crossover hotspot instigator) sequence from the 3' direction. Cuts ssDNA a few nucleotides 3' to the Chi site. The properties and activities of the enzyme are changed at Chi. The Chi-altered holoenzyme produces a long 3'-ssDNA overhang and facilitates RecA-binding to the ssDNA for homologous DNA recombination and repair. Holoenzyme degrades any linearized DNA that is unable to undergo homologous recombination. In the holoenzyme this subunit recognizes the wild-type Chi sequence, and when added to isolated RecB increases its ATP-dependent helicase processivity.</text>
</comment>
<dbReference type="InterPro" id="IPR027417">
    <property type="entry name" value="P-loop_NTPase"/>
</dbReference>
<dbReference type="GO" id="GO:0003678">
    <property type="term" value="F:DNA helicase activity"/>
    <property type="evidence" value="ECO:0007669"/>
    <property type="project" value="UniProtKB-UniRule"/>
</dbReference>
<keyword evidence="1 10" id="KW-0540">Nuclease</keyword>
<evidence type="ECO:0000256" key="7">
    <source>
        <dbReference type="ARBA" id="ARBA00022840"/>
    </source>
</evidence>
<dbReference type="RefSeq" id="WP_229747455.1">
    <property type="nucleotide sequence ID" value="NZ_BJLQ01000003.1"/>
</dbReference>
<dbReference type="GO" id="GO:0000724">
    <property type="term" value="P:double-strand break repair via homologous recombination"/>
    <property type="evidence" value="ECO:0007669"/>
    <property type="project" value="UniProtKB-UniRule"/>
</dbReference>
<dbReference type="SUPFAM" id="SSF52540">
    <property type="entry name" value="P-loop containing nucleoside triphosphate hydrolases"/>
    <property type="match status" value="2"/>
</dbReference>
<dbReference type="InterPro" id="IPR013986">
    <property type="entry name" value="DExx_box_DNA_helicase_dom_sf"/>
</dbReference>
<gene>
    <name evidence="10 12" type="primary">recC</name>
    <name evidence="12" type="ORF">CGE01nite_04200</name>
</gene>
<organism evidence="12 13">
    <name type="scientific">Cellulomonas gelida</name>
    <dbReference type="NCBI Taxonomy" id="1712"/>
    <lineage>
        <taxon>Bacteria</taxon>
        <taxon>Bacillati</taxon>
        <taxon>Actinomycetota</taxon>
        <taxon>Actinomycetes</taxon>
        <taxon>Micrococcales</taxon>
        <taxon>Cellulomonadaceae</taxon>
        <taxon>Cellulomonas</taxon>
    </lineage>
</organism>
<dbReference type="EMBL" id="BJLQ01000003">
    <property type="protein sequence ID" value="GEA83169.1"/>
    <property type="molecule type" value="Genomic_DNA"/>
</dbReference>
<evidence type="ECO:0000256" key="6">
    <source>
        <dbReference type="ARBA" id="ARBA00022839"/>
    </source>
</evidence>
<keyword evidence="9 10" id="KW-0234">DNA repair</keyword>
<evidence type="ECO:0000256" key="1">
    <source>
        <dbReference type="ARBA" id="ARBA00022722"/>
    </source>
</evidence>
<dbReference type="HAMAP" id="MF_01486">
    <property type="entry name" value="RecC"/>
    <property type="match status" value="1"/>
</dbReference>
<dbReference type="Pfam" id="PF04257">
    <property type="entry name" value="Exonuc_V_gamma"/>
    <property type="match status" value="1"/>
</dbReference>
<evidence type="ECO:0000256" key="4">
    <source>
        <dbReference type="ARBA" id="ARBA00022801"/>
    </source>
</evidence>
<evidence type="ECO:0000256" key="2">
    <source>
        <dbReference type="ARBA" id="ARBA00022741"/>
    </source>
</evidence>
<keyword evidence="13" id="KW-1185">Reference proteome</keyword>
<dbReference type="GO" id="GO:0008854">
    <property type="term" value="F:exodeoxyribonuclease V activity"/>
    <property type="evidence" value="ECO:0007669"/>
    <property type="project" value="InterPro"/>
</dbReference>
<dbReference type="Proteomes" id="UP000320461">
    <property type="component" value="Unassembled WGS sequence"/>
</dbReference>
<evidence type="ECO:0000256" key="8">
    <source>
        <dbReference type="ARBA" id="ARBA00023125"/>
    </source>
</evidence>
<evidence type="ECO:0000256" key="9">
    <source>
        <dbReference type="ARBA" id="ARBA00023204"/>
    </source>
</evidence>
<dbReference type="Gene3D" id="3.40.50.10930">
    <property type="match status" value="1"/>
</dbReference>
<reference evidence="12 13" key="1">
    <citation type="submission" date="2019-06" db="EMBL/GenBank/DDBJ databases">
        <title>Whole genome shotgun sequence of Cellulomonas gelida NBRC 3748.</title>
        <authorList>
            <person name="Hosoyama A."/>
            <person name="Uohara A."/>
            <person name="Ohji S."/>
            <person name="Ichikawa N."/>
        </authorList>
    </citation>
    <scope>NUCLEOTIDE SEQUENCE [LARGE SCALE GENOMIC DNA]</scope>
    <source>
        <strain evidence="12 13">NBRC 3748</strain>
    </source>
</reference>
<dbReference type="Gene3D" id="1.10.10.990">
    <property type="match status" value="1"/>
</dbReference>
<keyword evidence="4 10" id="KW-0378">Hydrolase</keyword>
<evidence type="ECO:0000256" key="3">
    <source>
        <dbReference type="ARBA" id="ARBA00022763"/>
    </source>
</evidence>
<evidence type="ECO:0000256" key="5">
    <source>
        <dbReference type="ARBA" id="ARBA00022806"/>
    </source>
</evidence>
<dbReference type="Pfam" id="PF17946">
    <property type="entry name" value="RecC_C"/>
    <property type="match status" value="1"/>
</dbReference>
<evidence type="ECO:0000256" key="10">
    <source>
        <dbReference type="HAMAP-Rule" id="MF_01486"/>
    </source>
</evidence>
<keyword evidence="6 10" id="KW-0269">Exonuclease</keyword>
<protein>
    <recommendedName>
        <fullName evidence="10">RecBCD enzyme subunit RecC</fullName>
    </recommendedName>
    <alternativeName>
        <fullName evidence="10">Exonuclease V subunit RecC</fullName>
        <shortName evidence="10">ExoV subunit RecC</shortName>
    </alternativeName>
    <alternativeName>
        <fullName evidence="10">Helicase/nuclease RecBCD subunit RecC</fullName>
    </alternativeName>
</protein>
<accession>A0A4Y3KFI4</accession>
<dbReference type="PANTHER" id="PTHR30591:SF1">
    <property type="entry name" value="RECBCD ENZYME SUBUNIT RECC"/>
    <property type="match status" value="1"/>
</dbReference>
<dbReference type="InterPro" id="IPR041500">
    <property type="entry name" value="RecC_C"/>
</dbReference>
<feature type="domain" description="RecC C-terminal" evidence="11">
    <location>
        <begin position="849"/>
        <end position="1076"/>
    </location>
</feature>
<comment type="subunit">
    <text evidence="10">Heterotrimer of RecB, RecC and RecD. All subunits contribute to DNA-binding.</text>
</comment>
<keyword evidence="5 10" id="KW-0347">Helicase</keyword>
<dbReference type="Gene3D" id="3.40.50.300">
    <property type="entry name" value="P-loop containing nucleotide triphosphate hydrolases"/>
    <property type="match status" value="2"/>
</dbReference>
<comment type="miscellaneous">
    <text evidence="10">In the RecBCD complex, RecB has a slow 3'-5' helicase, an exonuclease activity and loads RecA onto ssDNA, RecD has a fast 5'-3' helicase activity, while RecC stimulates the ATPase and processivity of the RecB helicase and contributes to recognition of the Chi site.</text>
</comment>
<dbReference type="GO" id="GO:0003677">
    <property type="term" value="F:DNA binding"/>
    <property type="evidence" value="ECO:0007669"/>
    <property type="project" value="UniProtKB-UniRule"/>
</dbReference>
<evidence type="ECO:0000259" key="11">
    <source>
        <dbReference type="Pfam" id="PF17946"/>
    </source>
</evidence>
<dbReference type="NCBIfam" id="TIGR01450">
    <property type="entry name" value="recC"/>
    <property type="match status" value="1"/>
</dbReference>
<evidence type="ECO:0000313" key="12">
    <source>
        <dbReference type="EMBL" id="GEA83169.1"/>
    </source>
</evidence>
<dbReference type="PANTHER" id="PTHR30591">
    <property type="entry name" value="RECBCD ENZYME SUBUNIT RECC"/>
    <property type="match status" value="1"/>
</dbReference>
<keyword evidence="8 10" id="KW-0238">DNA-binding</keyword>
<name>A0A4Y3KFI4_9CELL</name>
<dbReference type="GO" id="GO:0005524">
    <property type="term" value="F:ATP binding"/>
    <property type="evidence" value="ECO:0007669"/>
    <property type="project" value="UniProtKB-UniRule"/>
</dbReference>
<dbReference type="SUPFAM" id="SSF52980">
    <property type="entry name" value="Restriction endonuclease-like"/>
    <property type="match status" value="1"/>
</dbReference>
<dbReference type="InterPro" id="IPR006697">
    <property type="entry name" value="RecC"/>
</dbReference>
<dbReference type="InterPro" id="IPR011335">
    <property type="entry name" value="Restrct_endonuc-II-like"/>
</dbReference>
<keyword evidence="2 10" id="KW-0547">Nucleotide-binding</keyword>
<dbReference type="Gene3D" id="1.10.10.160">
    <property type="match status" value="1"/>
</dbReference>
<comment type="caution">
    <text evidence="12">The sequence shown here is derived from an EMBL/GenBank/DDBJ whole genome shotgun (WGS) entry which is preliminary data.</text>
</comment>
<comment type="similarity">
    <text evidence="10">Belongs to the RecC family.</text>
</comment>
<sequence length="1166" mass="124171">MDDEGGNRDGEAATSRPGGLRVHVAERADALVAALADELAAPVADPFTADLVAVPTRGVERWVSQRLAHRLGAGGAEDGVCANVRFDSPARVVADVLAATGGVAWDADPWRPENLAWHVLAVIDEHAASPWLRTVARHLGARGGAPSSPASPVPSGDELRAGRRMHLAQRLARLLVAYDVRRPALARSWTAGVDDDGAGAPLPADLAWQPVLWRALVERLGPPPAVRLDAAAARLVQQPGLVDLPDRLHVFGPTALPAGHLTVLAALAQQRDVHLWLPAPSLTLWRAIGPLGATQRRRERPPVARHPMLRSMANDAVELAARVKAYQPLVTEVAAPPPAPTLLGELQTRLHADATDGSVPPRPAGSDDRSVQVHACHGRSRQVEVLRDVVVGLLADDPTLEPRDVIVLCPDVEAFAPLVHAVFGPTPEVPGPGGPAASAAPEHPGRTLRVRIADRSPVRANPVLAVVAALLELADSRVTASAVVDLAGQEPVRRRFALDDEALDRLRAWALESGVHWGEDVERRARFHLGAVPQGTWSAALDRLLLGVAMAEEGQRFVGAVLPVDDVGSSDVVLVGRVAELLDRLTAVLADLAGAHPATHWFDALDRALVLLTAVTPADRWQQHEAVRVLAEARADAAGHDGALRLPDVVALLGPRLAGRPTRAGFRTGALTVCSLAPMRAVPHRVVVLLGMDDGAFPRGGRRDGDDVLARDPLVGERDRRQEDRQLFLDAVTSATDHLVVLYTGADERTGAHRPPCVPVGELLDALGATATAQEMPASDGPRRSLVVEHPLQPVDPRVFEPGALGRPGPFGFDELDLAAARALIRPRVPAGPLVPTPLPDPADAGTAYDLEDLVRVLEHAPRAFFTQRLGVQLPSDTPQLDDRMPLELAPLARWSIGDRLLTATLEGADLATAADAERRRGHLPPRELGGATLTRILDDAVPIREAVDPFLTADPATYDVRVTVAGRELTGTVRGVHGGRLVRAVFSQLSAKHVLRSWVQLLALVASDDAGSRPAVRSAVTVGRGRAGATTTTLRAPAPEHAVAVLAELLAVRDEALREPIPLLTKTSHVYARKRWERDSTSVALSAARAELGTPEAAENGRGGFESVDPYHLLAWGEGFELTDALGEPTPADRAARPEEATRFGALASRVWREVFVADTFEEAP</sequence>